<name>A0A4U9UYN0_9SPHI</name>
<evidence type="ECO:0000313" key="2">
    <source>
        <dbReference type="EMBL" id="VTR37502.1"/>
    </source>
</evidence>
<feature type="signal peptide" evidence="1">
    <location>
        <begin position="1"/>
        <end position="21"/>
    </location>
</feature>
<dbReference type="RefSeq" id="WP_028071773.1">
    <property type="nucleotide sequence ID" value="NZ_LR590484.1"/>
</dbReference>
<keyword evidence="1" id="KW-0732">Signal</keyword>
<dbReference type="GeneID" id="78462624"/>
<gene>
    <name evidence="2" type="ORF">NCTC11429_01882</name>
</gene>
<organism evidence="2 3">
    <name type="scientific">Sphingobacterium thalpophilum</name>
    <dbReference type="NCBI Taxonomy" id="259"/>
    <lineage>
        <taxon>Bacteria</taxon>
        <taxon>Pseudomonadati</taxon>
        <taxon>Bacteroidota</taxon>
        <taxon>Sphingobacteriia</taxon>
        <taxon>Sphingobacteriales</taxon>
        <taxon>Sphingobacteriaceae</taxon>
        <taxon>Sphingobacterium</taxon>
    </lineage>
</organism>
<dbReference type="KEGG" id="stha:NCTC11429_01882"/>
<accession>A0A4U9UYN0</accession>
<reference evidence="2 3" key="1">
    <citation type="submission" date="2019-05" db="EMBL/GenBank/DDBJ databases">
        <authorList>
            <consortium name="Pathogen Informatics"/>
        </authorList>
    </citation>
    <scope>NUCLEOTIDE SEQUENCE [LARGE SCALE GENOMIC DNA]</scope>
    <source>
        <strain evidence="2 3">NCTC11429</strain>
    </source>
</reference>
<feature type="chain" id="PRO_5020267802" evidence="1">
    <location>
        <begin position="22"/>
        <end position="408"/>
    </location>
</feature>
<evidence type="ECO:0000256" key="1">
    <source>
        <dbReference type="SAM" id="SignalP"/>
    </source>
</evidence>
<dbReference type="EMBL" id="LR590484">
    <property type="protein sequence ID" value="VTR37502.1"/>
    <property type="molecule type" value="Genomic_DNA"/>
</dbReference>
<dbReference type="AlphaFoldDB" id="A0A4U9UYN0"/>
<sequence length="408" mass="47072">MWRKVLSVIAVIFICSIQASVAQPAGERPMYVSRWGYLYAEAGNKNEPLGVFATEAPVYPLDSTQTQYKVQVSNGDVGFIDCQPLKNFMDGKKSMGEPSQYFYRGAEGYQCPHFYVQVSELRVRKAPNTGSIAVRRARLNEMVCIDYMPLYKDGWVYVGDHFHEQPEYVQAKYLGPHLTYEEVLKDYLAVKGKDEEKELIQVGRLREIAWGDGDGPLKQALFYWKESYANAGVDNPKVDIDFELLLADKIAQRPEYEAYGKRIQQLQMHFIWQGTALFDGKITDKQMKAMDLQRVEDIPGTPECGWEPKYFYKTPNMIVAFEENYQGKIVGSVYKTYFRDGEMLVLAGERLDANSNERDFVQRFGDLLYYGDWTADPHIYRIQNGDAGQFILTFKDGRLFSYECMYYC</sequence>
<dbReference type="Proteomes" id="UP000308196">
    <property type="component" value="Chromosome"/>
</dbReference>
<proteinExistence type="predicted"/>
<protein>
    <submittedName>
        <fullName evidence="2">Uncharacterized protein</fullName>
    </submittedName>
</protein>
<evidence type="ECO:0000313" key="3">
    <source>
        <dbReference type="Proteomes" id="UP000308196"/>
    </source>
</evidence>
<dbReference type="STRING" id="1123265.GCA_000686625_00751"/>